<dbReference type="GO" id="GO:0004252">
    <property type="term" value="F:serine-type endopeptidase activity"/>
    <property type="evidence" value="ECO:0007669"/>
    <property type="project" value="InterPro"/>
</dbReference>
<dbReference type="Gene3D" id="2.40.10.10">
    <property type="entry name" value="Trypsin-like serine proteases"/>
    <property type="match status" value="1"/>
</dbReference>
<evidence type="ECO:0000256" key="3">
    <source>
        <dbReference type="SAM" id="SignalP"/>
    </source>
</evidence>
<dbReference type="PANTHER" id="PTHR24276">
    <property type="entry name" value="POLYSERASE-RELATED"/>
    <property type="match status" value="1"/>
</dbReference>
<dbReference type="PROSITE" id="PS50240">
    <property type="entry name" value="TRYPSIN_DOM"/>
    <property type="match status" value="1"/>
</dbReference>
<organism evidence="5 6">
    <name type="scientific">Smittium angustum</name>
    <dbReference type="NCBI Taxonomy" id="133377"/>
    <lineage>
        <taxon>Eukaryota</taxon>
        <taxon>Fungi</taxon>
        <taxon>Fungi incertae sedis</taxon>
        <taxon>Zoopagomycota</taxon>
        <taxon>Kickxellomycotina</taxon>
        <taxon>Harpellomycetes</taxon>
        <taxon>Harpellales</taxon>
        <taxon>Legeriomycetaceae</taxon>
        <taxon>Smittium</taxon>
    </lineage>
</organism>
<reference evidence="5 6" key="1">
    <citation type="journal article" date="2018" name="MBio">
        <title>Comparative Genomics Reveals the Core Gene Toolbox for the Fungus-Insect Symbiosis.</title>
        <authorList>
            <person name="Wang Y."/>
            <person name="Stata M."/>
            <person name="Wang W."/>
            <person name="Stajich J.E."/>
            <person name="White M.M."/>
            <person name="Moncalvo J.M."/>
        </authorList>
    </citation>
    <scope>NUCLEOTIDE SEQUENCE [LARGE SCALE GENOMIC DNA]</scope>
    <source>
        <strain evidence="5 6">AUS-126-30</strain>
    </source>
</reference>
<evidence type="ECO:0000313" key="6">
    <source>
        <dbReference type="Proteomes" id="UP000245591"/>
    </source>
</evidence>
<proteinExistence type="inferred from homology"/>
<accession>A0A2U1J9G6</accession>
<dbReference type="InterPro" id="IPR009003">
    <property type="entry name" value="Peptidase_S1_PA"/>
</dbReference>
<evidence type="ECO:0000259" key="4">
    <source>
        <dbReference type="PROSITE" id="PS50240"/>
    </source>
</evidence>
<feature type="non-terminal residue" evidence="5">
    <location>
        <position position="287"/>
    </location>
</feature>
<keyword evidence="3" id="KW-0732">Signal</keyword>
<dbReference type="InterPro" id="IPR043504">
    <property type="entry name" value="Peptidase_S1_PA_chymotrypsin"/>
</dbReference>
<feature type="domain" description="Peptidase S1" evidence="4">
    <location>
        <begin position="41"/>
        <end position="277"/>
    </location>
</feature>
<feature type="signal peptide" evidence="3">
    <location>
        <begin position="1"/>
        <end position="16"/>
    </location>
</feature>
<dbReference type="AlphaFoldDB" id="A0A2U1J9G6"/>
<dbReference type="InterPro" id="IPR001254">
    <property type="entry name" value="Trypsin_dom"/>
</dbReference>
<feature type="chain" id="PRO_5015432877" description="Peptidase S1 domain-containing protein" evidence="3">
    <location>
        <begin position="17"/>
        <end position="287"/>
    </location>
</feature>
<dbReference type="InterPro" id="IPR018114">
    <property type="entry name" value="TRYPSIN_HIS"/>
</dbReference>
<dbReference type="Pfam" id="PF00089">
    <property type="entry name" value="Trypsin"/>
    <property type="match status" value="1"/>
</dbReference>
<evidence type="ECO:0000313" key="5">
    <source>
        <dbReference type="EMBL" id="PWA01752.1"/>
    </source>
</evidence>
<dbReference type="FunFam" id="2.40.10.10:FF:000068">
    <property type="entry name" value="transmembrane protease serine 2"/>
    <property type="match status" value="1"/>
</dbReference>
<dbReference type="GO" id="GO:0006508">
    <property type="term" value="P:proteolysis"/>
    <property type="evidence" value="ECO:0007669"/>
    <property type="project" value="InterPro"/>
</dbReference>
<dbReference type="InterPro" id="IPR050430">
    <property type="entry name" value="Peptidase_S1"/>
</dbReference>
<dbReference type="PROSITE" id="PS00134">
    <property type="entry name" value="TRYPSIN_HIS"/>
    <property type="match status" value="1"/>
</dbReference>
<sequence>MLSLAKLTLLGGTVLAGINASAIKITHEPLLSKRITVIPNVMGGTYSNIANVKSIAYFGLEGETDFRCTASLIAPNVVITAAHCITNSNATDSSGWSNIRIGVGSVEPLPQNPNSYTVKSIIMHPDYINAPPFKNDIALIYLNECVPSTIATPIDMAAPDMGNEQYIAAGFGQTSETDKSPTNVLEIIATEGNQDICQEFFSTTEIGTTVICIAQTNGSGTCYGDAGSPLYSDDYSMLLGVESAIVGVNGQVCDSENTISIYTIPSGYMAWINDNVPCVGSNCDYDS</sequence>
<name>A0A2U1J9G6_SMIAN</name>
<dbReference type="PANTHER" id="PTHR24276:SF98">
    <property type="entry name" value="FI18310P1-RELATED"/>
    <property type="match status" value="1"/>
</dbReference>
<evidence type="ECO:0000256" key="2">
    <source>
        <dbReference type="ARBA" id="ARBA00023157"/>
    </source>
</evidence>
<comment type="similarity">
    <text evidence="1">Belongs to the peptidase S1 family.</text>
</comment>
<dbReference type="EMBL" id="MBFU01000135">
    <property type="protein sequence ID" value="PWA01752.1"/>
    <property type="molecule type" value="Genomic_DNA"/>
</dbReference>
<protein>
    <recommendedName>
        <fullName evidence="4">Peptidase S1 domain-containing protein</fullName>
    </recommendedName>
</protein>
<dbReference type="SUPFAM" id="SSF50494">
    <property type="entry name" value="Trypsin-like serine proteases"/>
    <property type="match status" value="1"/>
</dbReference>
<gene>
    <name evidence="5" type="ORF">BB558_002132</name>
</gene>
<dbReference type="PRINTS" id="PR00722">
    <property type="entry name" value="CHYMOTRYPSIN"/>
</dbReference>
<evidence type="ECO:0000256" key="1">
    <source>
        <dbReference type="ARBA" id="ARBA00007664"/>
    </source>
</evidence>
<dbReference type="Proteomes" id="UP000245591">
    <property type="component" value="Unassembled WGS sequence"/>
</dbReference>
<dbReference type="SMART" id="SM00020">
    <property type="entry name" value="Tryp_SPc"/>
    <property type="match status" value="1"/>
</dbReference>
<dbReference type="InterPro" id="IPR001314">
    <property type="entry name" value="Peptidase_S1A"/>
</dbReference>
<comment type="caution">
    <text evidence="5">The sequence shown here is derived from an EMBL/GenBank/DDBJ whole genome shotgun (WGS) entry which is preliminary data.</text>
</comment>
<keyword evidence="6" id="KW-1185">Reference proteome</keyword>
<keyword evidence="2" id="KW-1015">Disulfide bond</keyword>